<proteinExistence type="predicted"/>
<evidence type="ECO:0000313" key="3">
    <source>
        <dbReference type="Proteomes" id="UP000547058"/>
    </source>
</evidence>
<protein>
    <recommendedName>
        <fullName evidence="4">Transmembrane protein</fullName>
    </recommendedName>
</protein>
<sequence>MTAPDPHDDQAARALREALGHAEDAAPMPDVRASISRRLRAEQRDGTPGYVLLQALLLLALLVAGIWYLAG</sequence>
<dbReference type="AlphaFoldDB" id="A0A7W3FM79"/>
<comment type="caution">
    <text evidence="2">The sequence shown here is derived from an EMBL/GenBank/DDBJ whole genome shotgun (WGS) entry which is preliminary data.</text>
</comment>
<evidence type="ECO:0008006" key="4">
    <source>
        <dbReference type="Google" id="ProtNLM"/>
    </source>
</evidence>
<dbReference type="RefSeq" id="WP_182339276.1">
    <property type="nucleotide sequence ID" value="NZ_JACGXS010000004.1"/>
</dbReference>
<evidence type="ECO:0000313" key="2">
    <source>
        <dbReference type="EMBL" id="MBA8682142.1"/>
    </source>
</evidence>
<keyword evidence="3" id="KW-1185">Reference proteome</keyword>
<keyword evidence="1" id="KW-0812">Transmembrane</keyword>
<evidence type="ECO:0000256" key="1">
    <source>
        <dbReference type="SAM" id="Phobius"/>
    </source>
</evidence>
<dbReference type="Proteomes" id="UP000547058">
    <property type="component" value="Unassembled WGS sequence"/>
</dbReference>
<keyword evidence="1" id="KW-0472">Membrane</keyword>
<accession>A0A7W3FM79</accession>
<feature type="transmembrane region" description="Helical" evidence="1">
    <location>
        <begin position="50"/>
        <end position="70"/>
    </location>
</feature>
<gene>
    <name evidence="2" type="ORF">H4O11_10020</name>
</gene>
<keyword evidence="1" id="KW-1133">Transmembrane helix</keyword>
<organism evidence="2 3">
    <name type="scientific">Stenotrophomonas tumulicola</name>
    <dbReference type="NCBI Taxonomy" id="1685415"/>
    <lineage>
        <taxon>Bacteria</taxon>
        <taxon>Pseudomonadati</taxon>
        <taxon>Pseudomonadota</taxon>
        <taxon>Gammaproteobacteria</taxon>
        <taxon>Lysobacterales</taxon>
        <taxon>Lysobacteraceae</taxon>
        <taxon>Stenotrophomonas</taxon>
    </lineage>
</organism>
<name>A0A7W3FM79_9GAMM</name>
<dbReference type="EMBL" id="JACGXS010000004">
    <property type="protein sequence ID" value="MBA8682142.1"/>
    <property type="molecule type" value="Genomic_DNA"/>
</dbReference>
<reference evidence="2 3" key="1">
    <citation type="submission" date="2020-08" db="EMBL/GenBank/DDBJ databases">
        <title>Stenotrophomonas tumulicola JCM 30961.</title>
        <authorList>
            <person name="Deng Y."/>
        </authorList>
    </citation>
    <scope>NUCLEOTIDE SEQUENCE [LARGE SCALE GENOMIC DNA]</scope>
    <source>
        <strain evidence="2 3">JCM 30961</strain>
    </source>
</reference>